<keyword evidence="2" id="KW-0472">Membrane</keyword>
<dbReference type="GO" id="GO:0000030">
    <property type="term" value="F:mannosyltransferase activity"/>
    <property type="evidence" value="ECO:0007669"/>
    <property type="project" value="TreeGrafter"/>
</dbReference>
<feature type="transmembrane region" description="Helical" evidence="2">
    <location>
        <begin position="308"/>
        <end position="333"/>
    </location>
</feature>
<keyword evidence="2" id="KW-0812">Transmembrane</keyword>
<reference evidence="3" key="1">
    <citation type="submission" date="2021-01" db="EMBL/GenBank/DDBJ databases">
        <authorList>
            <person name="Corre E."/>
            <person name="Pelletier E."/>
            <person name="Niang G."/>
            <person name="Scheremetjew M."/>
            <person name="Finn R."/>
            <person name="Kale V."/>
            <person name="Holt S."/>
            <person name="Cochrane G."/>
            <person name="Meng A."/>
            <person name="Brown T."/>
            <person name="Cohen L."/>
        </authorList>
    </citation>
    <scope>NUCLEOTIDE SEQUENCE</scope>
    <source>
        <strain evidence="3">UTEX LB 985</strain>
    </source>
</reference>
<dbReference type="PANTHER" id="PTHR32385">
    <property type="entry name" value="MANNOSYL PHOSPHORYLINOSITOL CERAMIDE SYNTHASE"/>
    <property type="match status" value="1"/>
</dbReference>
<dbReference type="Gene3D" id="3.90.550.20">
    <property type="match status" value="1"/>
</dbReference>
<dbReference type="InterPro" id="IPR029044">
    <property type="entry name" value="Nucleotide-diphossugar_trans"/>
</dbReference>
<proteinExistence type="predicted"/>
<evidence type="ECO:0000313" key="3">
    <source>
        <dbReference type="EMBL" id="CAD9453524.1"/>
    </source>
</evidence>
<evidence type="ECO:0000256" key="1">
    <source>
        <dbReference type="ARBA" id="ARBA00022679"/>
    </source>
</evidence>
<name>A0A7S2DG04_9EUKA</name>
<dbReference type="PANTHER" id="PTHR32385:SF23">
    <property type="entry name" value="NUCLEOTIDE-DIPHOSPHO-SUGAR TRANSFERASE"/>
    <property type="match status" value="1"/>
</dbReference>
<dbReference type="InterPro" id="IPR007577">
    <property type="entry name" value="GlycoTrfase_DXD_sugar-bd_CS"/>
</dbReference>
<evidence type="ECO:0000256" key="2">
    <source>
        <dbReference type="SAM" id="Phobius"/>
    </source>
</evidence>
<organism evidence="3">
    <name type="scientific">Haptolina brevifila</name>
    <dbReference type="NCBI Taxonomy" id="156173"/>
    <lineage>
        <taxon>Eukaryota</taxon>
        <taxon>Haptista</taxon>
        <taxon>Haptophyta</taxon>
        <taxon>Prymnesiophyceae</taxon>
        <taxon>Prymnesiales</taxon>
        <taxon>Prymnesiaceae</taxon>
        <taxon>Haptolina</taxon>
    </lineage>
</organism>
<keyword evidence="2" id="KW-1133">Transmembrane helix</keyword>
<dbReference type="EMBL" id="HBGU01031041">
    <property type="protein sequence ID" value="CAD9453524.1"/>
    <property type="molecule type" value="Transcribed_RNA"/>
</dbReference>
<protein>
    <submittedName>
        <fullName evidence="3">Uncharacterized protein</fullName>
    </submittedName>
</protein>
<dbReference type="GO" id="GO:0016020">
    <property type="term" value="C:membrane"/>
    <property type="evidence" value="ECO:0007669"/>
    <property type="project" value="GOC"/>
</dbReference>
<dbReference type="AlphaFoldDB" id="A0A7S2DG04"/>
<accession>A0A7S2DG04</accession>
<dbReference type="Pfam" id="PF04488">
    <property type="entry name" value="Gly_transf_sug"/>
    <property type="match status" value="1"/>
</dbReference>
<dbReference type="SUPFAM" id="SSF53448">
    <property type="entry name" value="Nucleotide-diphospho-sugar transferases"/>
    <property type="match status" value="1"/>
</dbReference>
<dbReference type="GO" id="GO:0051999">
    <property type="term" value="P:mannosyl-inositol phosphorylceramide biosynthetic process"/>
    <property type="evidence" value="ECO:0007669"/>
    <property type="project" value="TreeGrafter"/>
</dbReference>
<keyword evidence="1" id="KW-0808">Transferase</keyword>
<sequence>MVKEQTSLARRRQPVLLTIHEYDACISGRNQTACGGLHPSTLHNGVPRVVHMTYPGASVPAVFEKTVQSWMDCLTPHWHFVHWRDEDIHWLLRNPPPELARTVELWSLKMQRIDSFRYFAMERWGGIYADADTHCVHEPVFPNLKECAVYLGEQTLGQQKKMLPAYLRLQNELSGLQDGSHKHLKGHSATNLIPPVENSLMASPAHHPFWTVVFEQLELSGPLHIHEHFWFGRGWLCFLGPQFCLQALSETVGLEMLSSAVVRYHARLGLNASEPVNAICTLPPERLIWLGLPSGVPKFYLHTSVNSWIPGTALSTFASGMLRIGVPTVGLLVCVAMRGYYHRRAAMVAGMLVGLYFVMHSDEY</sequence>
<dbReference type="InterPro" id="IPR051706">
    <property type="entry name" value="Glycosyltransferase_domain"/>
</dbReference>
<gene>
    <name evidence="3" type="ORF">CBRE1094_LOCUS16986</name>
</gene>